<dbReference type="Pfam" id="PF13148">
    <property type="entry name" value="DUF3987"/>
    <property type="match status" value="1"/>
</dbReference>
<name>A0ABU8W6F0_9BURK</name>
<keyword evidence="2" id="KW-1185">Reference proteome</keyword>
<evidence type="ECO:0000313" key="2">
    <source>
        <dbReference type="Proteomes" id="UP001363010"/>
    </source>
</evidence>
<dbReference type="InterPro" id="IPR025048">
    <property type="entry name" value="DUF3987"/>
</dbReference>
<evidence type="ECO:0000313" key="1">
    <source>
        <dbReference type="EMBL" id="MEJ8825626.1"/>
    </source>
</evidence>
<accession>A0ABU8W6F0</accession>
<reference evidence="1 2" key="1">
    <citation type="submission" date="2024-03" db="EMBL/GenBank/DDBJ databases">
        <title>Novel species of the genus Variovorax.</title>
        <authorList>
            <person name="Liu Q."/>
            <person name="Xin Y.-H."/>
        </authorList>
    </citation>
    <scope>NUCLEOTIDE SEQUENCE [LARGE SCALE GENOMIC DNA]</scope>
    <source>
        <strain evidence="1 2">KACC 18501</strain>
    </source>
</reference>
<gene>
    <name evidence="1" type="ORF">WKW80_26965</name>
</gene>
<dbReference type="Proteomes" id="UP001363010">
    <property type="component" value="Unassembled WGS sequence"/>
</dbReference>
<dbReference type="RefSeq" id="WP_340366655.1">
    <property type="nucleotide sequence ID" value="NZ_JBBKZV010000024.1"/>
</dbReference>
<comment type="caution">
    <text evidence="1">The sequence shown here is derived from an EMBL/GenBank/DDBJ whole genome shotgun (WGS) entry which is preliminary data.</text>
</comment>
<organism evidence="1 2">
    <name type="scientific">Variovorax humicola</name>
    <dbReference type="NCBI Taxonomy" id="1769758"/>
    <lineage>
        <taxon>Bacteria</taxon>
        <taxon>Pseudomonadati</taxon>
        <taxon>Pseudomonadota</taxon>
        <taxon>Betaproteobacteria</taxon>
        <taxon>Burkholderiales</taxon>
        <taxon>Comamonadaceae</taxon>
        <taxon>Variovorax</taxon>
    </lineage>
</organism>
<dbReference type="EMBL" id="JBBKZV010000024">
    <property type="protein sequence ID" value="MEJ8825626.1"/>
    <property type="molecule type" value="Genomic_DNA"/>
</dbReference>
<proteinExistence type="predicted"/>
<sequence length="535" mass="61201">MTSKITLVSTQEIEQSLNEAEREEMDAIVDPRDDNLLAPSYGTGPDQLPGLMPKVYEDFIRDRCHLWGCDPALYTAPFLAVHAGCLHSSVRVQTNPHVPNSDVNIADFALLVGGTGVNKSGPHKDLMVFIKGEDKVLQISEELELQKDTKRVYKKTYWISTASIEMLVQQQSENRGFPLNVATDEFYNFLNGAVTHHAKNGYTDLSEFLNTLFDGGSYKKKLKDKGNPEVYAASLHTSMLCATTIDRLKLWEHFEMALVDGFLGRLTISVGTRANTWPANPRMSVPGAEPAFHAVLKEMLGLRDYVLVLDDSVRTRWIAFVNKKLEQNLELERDRKFGLLAWNSKYEKRLMRLAAVFQLYKYIEGGKLDHRDLEIVDKVDGRRKRRVLIRLETMLEAVAFHEQVLLKQQEYFHEVSILQNDFHEPTLHLFWKILARGLTEVKRDDLVGSSGHRMFRGHTKDKEALRNRFINFLFNMGFIKMSPNARNSGIASRTEYTRFDIPKGFLVKFRDAIPEAKGEYEALLARMPSARPLEF</sequence>
<protein>
    <submittedName>
        <fullName evidence="1">DUF3987 domain-containing protein</fullName>
    </submittedName>
</protein>